<evidence type="ECO:0000259" key="2">
    <source>
        <dbReference type="PROSITE" id="PS51781"/>
    </source>
</evidence>
<sequence>MKTYTLLIFLIGLTLNTKGQDQLIQKKIDSLQKERDKLIASIYPKQIEKLSQQNDSLEKERLKFVSYIENINTQIGGNLKEIQSLQQGLPLPKFEKQTIIVKGSIPLKTAPDLTSNIIYWIATGDEIIVVDYINNDWAKVISKNYTGYVLGSFFDSYPEINNQIREFKNHNEKVINLSKTQSLNGTTNSPSQANTLSNTNYQSSYNTTTSSYYNSRTIRTGPRGGRYYINSNGNKTYVKRNR</sequence>
<dbReference type="InterPro" id="IPR003646">
    <property type="entry name" value="SH3-like_bac-type"/>
</dbReference>
<dbReference type="EMBL" id="CAKLPY010000010">
    <property type="protein sequence ID" value="CAH0998005.1"/>
    <property type="molecule type" value="Genomic_DNA"/>
</dbReference>
<comment type="caution">
    <text evidence="3">The sequence shown here is derived from an EMBL/GenBank/DDBJ whole genome shotgun (WGS) entry which is preliminary data.</text>
</comment>
<dbReference type="Pfam" id="PF08239">
    <property type="entry name" value="SH3_3"/>
    <property type="match status" value="1"/>
</dbReference>
<name>A0ABM9AVC8_9BACT</name>
<reference evidence="3" key="1">
    <citation type="submission" date="2021-12" db="EMBL/GenBank/DDBJ databases">
        <authorList>
            <person name="Rodrigo-Torres L."/>
            <person name="Arahal R. D."/>
            <person name="Lucena T."/>
        </authorList>
    </citation>
    <scope>NUCLEOTIDE SEQUENCE</scope>
    <source>
        <strain evidence="3">CECT 8858</strain>
    </source>
</reference>
<protein>
    <recommendedName>
        <fullName evidence="2">SH3b domain-containing protein</fullName>
    </recommendedName>
</protein>
<proteinExistence type="predicted"/>
<feature type="compositionally biased region" description="Polar residues" evidence="1">
    <location>
        <begin position="181"/>
        <end position="196"/>
    </location>
</feature>
<feature type="domain" description="SH3b" evidence="2">
    <location>
        <begin position="94"/>
        <end position="158"/>
    </location>
</feature>
<organism evidence="3 4">
    <name type="scientific">Emticicia aquatica</name>
    <dbReference type="NCBI Taxonomy" id="1681835"/>
    <lineage>
        <taxon>Bacteria</taxon>
        <taxon>Pseudomonadati</taxon>
        <taxon>Bacteroidota</taxon>
        <taxon>Cytophagia</taxon>
        <taxon>Cytophagales</taxon>
        <taxon>Leadbetterellaceae</taxon>
        <taxon>Emticicia</taxon>
    </lineage>
</organism>
<accession>A0ABM9AVC8</accession>
<dbReference type="PROSITE" id="PS51781">
    <property type="entry name" value="SH3B"/>
    <property type="match status" value="1"/>
</dbReference>
<evidence type="ECO:0000313" key="3">
    <source>
        <dbReference type="EMBL" id="CAH0998005.1"/>
    </source>
</evidence>
<feature type="region of interest" description="Disordered" evidence="1">
    <location>
        <begin position="181"/>
        <end position="201"/>
    </location>
</feature>
<gene>
    <name evidence="3" type="ORF">EMA8858_04140</name>
</gene>
<dbReference type="Gene3D" id="2.30.30.40">
    <property type="entry name" value="SH3 Domains"/>
    <property type="match status" value="1"/>
</dbReference>
<keyword evidence="4" id="KW-1185">Reference proteome</keyword>
<evidence type="ECO:0000313" key="4">
    <source>
        <dbReference type="Proteomes" id="UP000837932"/>
    </source>
</evidence>
<dbReference type="SMART" id="SM00287">
    <property type="entry name" value="SH3b"/>
    <property type="match status" value="1"/>
</dbReference>
<dbReference type="Proteomes" id="UP000837932">
    <property type="component" value="Unassembled WGS sequence"/>
</dbReference>
<evidence type="ECO:0000256" key="1">
    <source>
        <dbReference type="SAM" id="MobiDB-lite"/>
    </source>
</evidence>
<dbReference type="RefSeq" id="WP_238808814.1">
    <property type="nucleotide sequence ID" value="NZ_CAKLPY010000010.1"/>
</dbReference>